<name>A0ABD2WD79_9HYME</name>
<organism evidence="1 2">
    <name type="scientific">Trichogramma kaykai</name>
    <dbReference type="NCBI Taxonomy" id="54128"/>
    <lineage>
        <taxon>Eukaryota</taxon>
        <taxon>Metazoa</taxon>
        <taxon>Ecdysozoa</taxon>
        <taxon>Arthropoda</taxon>
        <taxon>Hexapoda</taxon>
        <taxon>Insecta</taxon>
        <taxon>Pterygota</taxon>
        <taxon>Neoptera</taxon>
        <taxon>Endopterygota</taxon>
        <taxon>Hymenoptera</taxon>
        <taxon>Apocrita</taxon>
        <taxon>Proctotrupomorpha</taxon>
        <taxon>Chalcidoidea</taxon>
        <taxon>Trichogrammatidae</taxon>
        <taxon>Trichogramma</taxon>
    </lineage>
</organism>
<dbReference type="Pfam" id="PF14223">
    <property type="entry name" value="Retrotran_gag_2"/>
    <property type="match status" value="1"/>
</dbReference>
<comment type="caution">
    <text evidence="1">The sequence shown here is derived from an EMBL/GenBank/DDBJ whole genome shotgun (WGS) entry which is preliminary data.</text>
</comment>
<dbReference type="EMBL" id="JBJJXI010000114">
    <property type="protein sequence ID" value="KAL3390891.1"/>
    <property type="molecule type" value="Genomic_DNA"/>
</dbReference>
<keyword evidence="2" id="KW-1185">Reference proteome</keyword>
<evidence type="ECO:0000313" key="1">
    <source>
        <dbReference type="EMBL" id="KAL3390891.1"/>
    </source>
</evidence>
<sequence>MIDHLKGSFDASDKLKSTGATLDDDLLAIMLLQSLPSSFENFRCAIESRDKLPDLEIQKIKILEEHKSRHSVNDNHNSSAMIAKT</sequence>
<evidence type="ECO:0000313" key="2">
    <source>
        <dbReference type="Proteomes" id="UP001627154"/>
    </source>
</evidence>
<evidence type="ECO:0008006" key="3">
    <source>
        <dbReference type="Google" id="ProtNLM"/>
    </source>
</evidence>
<protein>
    <recommendedName>
        <fullName evidence="3">Retrovirus-related Pol polyprotein from transposon TNT 1-94</fullName>
    </recommendedName>
</protein>
<dbReference type="Proteomes" id="UP001627154">
    <property type="component" value="Unassembled WGS sequence"/>
</dbReference>
<proteinExistence type="predicted"/>
<dbReference type="AlphaFoldDB" id="A0ABD2WD79"/>
<reference evidence="1 2" key="1">
    <citation type="journal article" date="2024" name="bioRxiv">
        <title>A reference genome for Trichogramma kaykai: A tiny desert-dwelling parasitoid wasp with competing sex-ratio distorters.</title>
        <authorList>
            <person name="Culotta J."/>
            <person name="Lindsey A.R."/>
        </authorList>
    </citation>
    <scope>NUCLEOTIDE SEQUENCE [LARGE SCALE GENOMIC DNA]</scope>
    <source>
        <strain evidence="1 2">KSX58</strain>
    </source>
</reference>
<accession>A0ABD2WD79</accession>
<gene>
    <name evidence="1" type="ORF">TKK_014355</name>
</gene>